<evidence type="ECO:0000313" key="1">
    <source>
        <dbReference type="EMBL" id="JAG15875.1"/>
    </source>
</evidence>
<reference evidence="1" key="1">
    <citation type="journal article" date="2014" name="PLoS ONE">
        <title>Transcriptome-Based Identification of ABC Transporters in the Western Tarnished Plant Bug Lygus hesperus.</title>
        <authorList>
            <person name="Hull J.J."/>
            <person name="Chaney K."/>
            <person name="Geib S.M."/>
            <person name="Fabrick J.A."/>
            <person name="Brent C.S."/>
            <person name="Walsh D."/>
            <person name="Lavine L.C."/>
        </authorList>
    </citation>
    <scope>NUCLEOTIDE SEQUENCE</scope>
</reference>
<name>A0A0A9XFK3_LYGHE</name>
<keyword evidence="1" id="KW-0378">Hydrolase</keyword>
<sequence length="118" mass="13521">SGLQSCCFYRLHSSLSCQFKQVVPAKSNFTSKSFAISKSHPNFPLTRVSNNPRKTFPNFYQNQVFQIEVKDYGSENRSSLYRPFVRRVDRGSEDRLQQSLFLTLPARASEFAVTSSVQ</sequence>
<dbReference type="AlphaFoldDB" id="A0A0A9XFK3"/>
<feature type="non-terminal residue" evidence="1">
    <location>
        <position position="1"/>
    </location>
</feature>
<organism evidence="1">
    <name type="scientific">Lygus hesperus</name>
    <name type="common">Western plant bug</name>
    <dbReference type="NCBI Taxonomy" id="30085"/>
    <lineage>
        <taxon>Eukaryota</taxon>
        <taxon>Metazoa</taxon>
        <taxon>Ecdysozoa</taxon>
        <taxon>Arthropoda</taxon>
        <taxon>Hexapoda</taxon>
        <taxon>Insecta</taxon>
        <taxon>Pterygota</taxon>
        <taxon>Neoptera</taxon>
        <taxon>Paraneoptera</taxon>
        <taxon>Hemiptera</taxon>
        <taxon>Heteroptera</taxon>
        <taxon>Panheteroptera</taxon>
        <taxon>Cimicomorpha</taxon>
        <taxon>Miridae</taxon>
        <taxon>Mirini</taxon>
        <taxon>Lygus</taxon>
    </lineage>
</organism>
<proteinExistence type="predicted"/>
<reference evidence="1" key="2">
    <citation type="submission" date="2014-07" db="EMBL/GenBank/DDBJ databases">
        <authorList>
            <person name="Hull J."/>
        </authorList>
    </citation>
    <scope>NUCLEOTIDE SEQUENCE</scope>
</reference>
<dbReference type="GO" id="GO:0016787">
    <property type="term" value="F:hydrolase activity"/>
    <property type="evidence" value="ECO:0007669"/>
    <property type="project" value="UniProtKB-KW"/>
</dbReference>
<dbReference type="EMBL" id="GBHO01027729">
    <property type="protein sequence ID" value="JAG15875.1"/>
    <property type="molecule type" value="Transcribed_RNA"/>
</dbReference>
<gene>
    <name evidence="1" type="primary">USP13</name>
    <name evidence="1" type="ORF">CM83_15777</name>
</gene>
<protein>
    <submittedName>
        <fullName evidence="1">Ubiquitin carboxyl-terminal hydrolase 13</fullName>
    </submittedName>
</protein>
<accession>A0A0A9XFK3</accession>